<keyword evidence="4" id="KW-1185">Reference proteome</keyword>
<protein>
    <submittedName>
        <fullName evidence="3">Uncharacterized protein</fullName>
    </submittedName>
</protein>
<accession>A0A0J5S4Q4</accession>
<evidence type="ECO:0000313" key="3">
    <source>
        <dbReference type="EMBL" id="KMK51762.1"/>
    </source>
</evidence>
<dbReference type="EMBL" id="JWIZ01000023">
    <property type="protein sequence ID" value="KMK51762.1"/>
    <property type="molecule type" value="Genomic_DNA"/>
</dbReference>
<dbReference type="STRING" id="67855.RO21_04295"/>
<comment type="caution">
    <text evidence="3">The sequence shown here is derived from an EMBL/GenBank/DDBJ whole genome shotgun (WGS) entry which is preliminary data.</text>
</comment>
<reference evidence="3 4" key="1">
    <citation type="submission" date="2014-12" db="EMBL/GenBank/DDBJ databases">
        <title>Reclassification of Actinobacillus muris as Muribacter muris.</title>
        <authorList>
            <person name="Christensen H."/>
            <person name="Nicklas W."/>
            <person name="Bisgaard M."/>
        </authorList>
    </citation>
    <scope>NUCLEOTIDE SEQUENCE [LARGE SCALE GENOMIC DNA]</scope>
    <source>
        <strain evidence="3 4">Ackerman80-443D</strain>
    </source>
</reference>
<dbReference type="PATRIC" id="fig|67855.3.peg.716"/>
<feature type="chain" id="PRO_5005264319" evidence="2">
    <location>
        <begin position="22"/>
        <end position="176"/>
    </location>
</feature>
<sequence>MKKLITLGAILALSVSTVVEAKKGGMRMSSKKSTPAVQTKPQTQQNDATFNNTPPMPNAGAQAAQSNRLGNFVTGAAAGYLLSEVLAPNEAQAQQPATQAEPMAQLNQQVQTAAQTIPSFKAVDPQNDPNLIEKTPGYLRYCLNGVQYLVSTANPQLAPTLMVDRQNAPAACVISQ</sequence>
<feature type="compositionally biased region" description="Polar residues" evidence="1">
    <location>
        <begin position="35"/>
        <end position="53"/>
    </location>
</feature>
<feature type="region of interest" description="Disordered" evidence="1">
    <location>
        <begin position="22"/>
        <end position="62"/>
    </location>
</feature>
<evidence type="ECO:0000256" key="2">
    <source>
        <dbReference type="SAM" id="SignalP"/>
    </source>
</evidence>
<dbReference type="RefSeq" id="WP_047976562.1">
    <property type="nucleotide sequence ID" value="NZ_JWIZ01000023.1"/>
</dbReference>
<keyword evidence="2" id="KW-0732">Signal</keyword>
<feature type="signal peptide" evidence="2">
    <location>
        <begin position="1"/>
        <end position="21"/>
    </location>
</feature>
<dbReference type="Proteomes" id="UP000036270">
    <property type="component" value="Unassembled WGS sequence"/>
</dbReference>
<proteinExistence type="predicted"/>
<organism evidence="3 4">
    <name type="scientific">Muribacter muris</name>
    <dbReference type="NCBI Taxonomy" id="67855"/>
    <lineage>
        <taxon>Bacteria</taxon>
        <taxon>Pseudomonadati</taxon>
        <taxon>Pseudomonadota</taxon>
        <taxon>Gammaproteobacteria</taxon>
        <taxon>Pasteurellales</taxon>
        <taxon>Pasteurellaceae</taxon>
        <taxon>Muribacter</taxon>
    </lineage>
</organism>
<dbReference type="AlphaFoldDB" id="A0A0J5S4Q4"/>
<evidence type="ECO:0000313" key="4">
    <source>
        <dbReference type="Proteomes" id="UP000036270"/>
    </source>
</evidence>
<gene>
    <name evidence="3" type="ORF">RO21_04295</name>
</gene>
<name>A0A0J5S4Q4_9PAST</name>
<evidence type="ECO:0000256" key="1">
    <source>
        <dbReference type="SAM" id="MobiDB-lite"/>
    </source>
</evidence>